<dbReference type="SUPFAM" id="SSF54373">
    <property type="entry name" value="FAD-linked reductases, C-terminal domain"/>
    <property type="match status" value="1"/>
</dbReference>
<sequence>MADSSEQFDVIVIGAGIMGSATAYQAAKRGKKVLILEKFDFLHHLGSSHGESRTLRTTYPEEYYSSMVIKAAQLWEEAEAEIGFKVYFKAKQFDMGPDDDKSLLSVIDNCGRNGISHRVLDARQVFDEFTGRIEVPENWVGLVTEMGGVIKPTKAVYMFQALAFKNGCRLKDNCEVVDIRRDTVRGGILVCTARGESFWCKKCVVTVGAWMQKLIKQVSGVVLPIQPLETCVCYWKVKDDHATKFTIESGFPTFASYGVPYIYGTPSLEFPGLLKIPVHGGRNCDPDDRTWTVAPSALEALREWIDGRFGGLVDSTRPVSTQSCLYSMTPDEDFVIDFLGGEFGNDIVVAGGFSGHGFKMGPLVGKVLADLVIDGETKDVELNHFKLGRFEGNPKGNLKEFEDQVNALFY</sequence>
<keyword evidence="4" id="KW-0274">FAD</keyword>
<dbReference type="InterPro" id="IPR045170">
    <property type="entry name" value="MTOX"/>
</dbReference>
<comment type="cofactor">
    <cofactor evidence="1">
        <name>FAD</name>
        <dbReference type="ChEBI" id="CHEBI:57692"/>
    </cofactor>
</comment>
<proteinExistence type="inferred from homology"/>
<dbReference type="KEGG" id="dcr:108209323"/>
<name>A0A166FP86_DAUCS</name>
<accession>A0A166FP86</accession>
<dbReference type="OrthoDB" id="424974at2759"/>
<reference evidence="6" key="2">
    <citation type="submission" date="2022-03" db="EMBL/GenBank/DDBJ databases">
        <title>Draft title - Genomic analysis of global carrot germplasm unveils the trajectory of domestication and the origin of high carotenoid orange carrot.</title>
        <authorList>
            <person name="Iorizzo M."/>
            <person name="Ellison S."/>
            <person name="Senalik D."/>
            <person name="Macko-Podgorni A."/>
            <person name="Grzebelus D."/>
            <person name="Bostan H."/>
            <person name="Rolling W."/>
            <person name="Curaba J."/>
            <person name="Simon P."/>
        </authorList>
    </citation>
    <scope>NUCLEOTIDE SEQUENCE</scope>
    <source>
        <tissue evidence="6">Leaf</tissue>
    </source>
</reference>
<evidence type="ECO:0000256" key="5">
    <source>
        <dbReference type="ARBA" id="ARBA00023002"/>
    </source>
</evidence>
<protein>
    <submittedName>
        <fullName evidence="6">Uncharacterized protein</fullName>
    </submittedName>
</protein>
<dbReference type="GO" id="GO:0008115">
    <property type="term" value="F:sarcosine oxidase activity"/>
    <property type="evidence" value="ECO:0007669"/>
    <property type="project" value="EnsemblPlants"/>
</dbReference>
<dbReference type="Gene3D" id="3.50.50.60">
    <property type="entry name" value="FAD/NAD(P)-binding domain"/>
    <property type="match status" value="1"/>
</dbReference>
<keyword evidence="5" id="KW-0560">Oxidoreductase</keyword>
<dbReference type="Gramene" id="KZN08018">
    <property type="protein sequence ID" value="KZN08018"/>
    <property type="gene ID" value="DCAR_000687"/>
</dbReference>
<dbReference type="PANTHER" id="PTHR10961">
    <property type="entry name" value="PEROXISOMAL SARCOSINE OXIDASE"/>
    <property type="match status" value="1"/>
</dbReference>
<evidence type="ECO:0000256" key="2">
    <source>
        <dbReference type="ARBA" id="ARBA00010989"/>
    </source>
</evidence>
<dbReference type="PANTHER" id="PTHR10961:SF7">
    <property type="entry name" value="FAD DEPENDENT OXIDOREDUCTASE DOMAIN-CONTAINING PROTEIN"/>
    <property type="match status" value="1"/>
</dbReference>
<dbReference type="Proteomes" id="UP000077755">
    <property type="component" value="Chromosome 1"/>
</dbReference>
<evidence type="ECO:0000313" key="6">
    <source>
        <dbReference type="EMBL" id="WOG81332.1"/>
    </source>
</evidence>
<dbReference type="InterPro" id="IPR036188">
    <property type="entry name" value="FAD/NAD-bd_sf"/>
</dbReference>
<dbReference type="AlphaFoldDB" id="A0A166FP86"/>
<organism evidence="6 7">
    <name type="scientific">Daucus carota subsp. sativus</name>
    <name type="common">Carrot</name>
    <dbReference type="NCBI Taxonomy" id="79200"/>
    <lineage>
        <taxon>Eukaryota</taxon>
        <taxon>Viridiplantae</taxon>
        <taxon>Streptophyta</taxon>
        <taxon>Embryophyta</taxon>
        <taxon>Tracheophyta</taxon>
        <taxon>Spermatophyta</taxon>
        <taxon>Magnoliopsida</taxon>
        <taxon>eudicotyledons</taxon>
        <taxon>Gunneridae</taxon>
        <taxon>Pentapetalae</taxon>
        <taxon>asterids</taxon>
        <taxon>campanulids</taxon>
        <taxon>Apiales</taxon>
        <taxon>Apiaceae</taxon>
        <taxon>Apioideae</taxon>
        <taxon>Scandiceae</taxon>
        <taxon>Daucinae</taxon>
        <taxon>Daucus</taxon>
        <taxon>Daucus sect. Daucus</taxon>
    </lineage>
</organism>
<dbReference type="SUPFAM" id="SSF51905">
    <property type="entry name" value="FAD/NAD(P)-binding domain"/>
    <property type="match status" value="1"/>
</dbReference>
<dbReference type="GO" id="GO:0050660">
    <property type="term" value="F:flavin adenine dinucleotide binding"/>
    <property type="evidence" value="ECO:0007669"/>
    <property type="project" value="InterPro"/>
</dbReference>
<comment type="similarity">
    <text evidence="2">Belongs to the MSOX/MTOX family.</text>
</comment>
<dbReference type="InterPro" id="IPR006076">
    <property type="entry name" value="FAD-dep_OxRdtase"/>
</dbReference>
<evidence type="ECO:0000256" key="4">
    <source>
        <dbReference type="ARBA" id="ARBA00022827"/>
    </source>
</evidence>
<keyword evidence="7" id="KW-1185">Reference proteome</keyword>
<dbReference type="EMBL" id="CP093343">
    <property type="protein sequence ID" value="WOG81332.1"/>
    <property type="molecule type" value="Genomic_DNA"/>
</dbReference>
<keyword evidence="3" id="KW-0285">Flavoprotein</keyword>
<dbReference type="Gene3D" id="3.30.9.10">
    <property type="entry name" value="D-Amino Acid Oxidase, subunit A, domain 2"/>
    <property type="match status" value="1"/>
</dbReference>
<evidence type="ECO:0000256" key="3">
    <source>
        <dbReference type="ARBA" id="ARBA00022630"/>
    </source>
</evidence>
<gene>
    <name evidence="6" type="ORF">DCAR_0100478</name>
</gene>
<dbReference type="Pfam" id="PF01266">
    <property type="entry name" value="DAO"/>
    <property type="match status" value="1"/>
</dbReference>
<evidence type="ECO:0000256" key="1">
    <source>
        <dbReference type="ARBA" id="ARBA00001974"/>
    </source>
</evidence>
<reference evidence="6" key="1">
    <citation type="journal article" date="2016" name="Nat. Genet.">
        <title>A high-quality carrot genome assembly provides new insights into carotenoid accumulation and asterid genome evolution.</title>
        <authorList>
            <person name="Iorizzo M."/>
            <person name="Ellison S."/>
            <person name="Senalik D."/>
            <person name="Zeng P."/>
            <person name="Satapoomin P."/>
            <person name="Huang J."/>
            <person name="Bowman M."/>
            <person name="Iovene M."/>
            <person name="Sanseverino W."/>
            <person name="Cavagnaro P."/>
            <person name="Yildiz M."/>
            <person name="Macko-Podgorni A."/>
            <person name="Moranska E."/>
            <person name="Grzebelus E."/>
            <person name="Grzebelus D."/>
            <person name="Ashrafi H."/>
            <person name="Zheng Z."/>
            <person name="Cheng S."/>
            <person name="Spooner D."/>
            <person name="Van Deynze A."/>
            <person name="Simon P."/>
        </authorList>
    </citation>
    <scope>NUCLEOTIDE SEQUENCE</scope>
    <source>
        <tissue evidence="6">Leaf</tissue>
    </source>
</reference>
<dbReference type="OMA" id="WPMLWAH"/>
<evidence type="ECO:0000313" key="7">
    <source>
        <dbReference type="Proteomes" id="UP000077755"/>
    </source>
</evidence>